<dbReference type="RefSeq" id="XP_018276912.1">
    <property type="nucleotide sequence ID" value="XM_018419590.1"/>
</dbReference>
<dbReference type="PANTHER" id="PTHR45622">
    <property type="entry name" value="UBIQUITIN-PROTEIN LIGASE E3A-RELATED"/>
    <property type="match status" value="1"/>
</dbReference>
<dbReference type="EMBL" id="KQ087235">
    <property type="protein sequence ID" value="KLT40421.1"/>
    <property type="molecule type" value="Genomic_DNA"/>
</dbReference>
<dbReference type="GO" id="GO:0061630">
    <property type="term" value="F:ubiquitin protein ligase activity"/>
    <property type="evidence" value="ECO:0007669"/>
    <property type="project" value="TreeGrafter"/>
</dbReference>
<reference evidence="3 4" key="1">
    <citation type="submission" date="2015-03" db="EMBL/GenBank/DDBJ databases">
        <title>Genomics and transcriptomics of the oil-accumulating basidiomycete yeast T. oleaginosus allow insights into substrate utilization and the diverse evolutionary trajectories of mating systems in fungi.</title>
        <authorList>
            <consortium name="DOE Joint Genome Institute"/>
            <person name="Kourist R."/>
            <person name="Kracht O."/>
            <person name="Bracharz F."/>
            <person name="Lipzen A."/>
            <person name="Nolan M."/>
            <person name="Ohm R."/>
            <person name="Grigoriev I."/>
            <person name="Sun S."/>
            <person name="Heitman J."/>
            <person name="Bruck T."/>
            <person name="Nowrousian M."/>
        </authorList>
    </citation>
    <scope>NUCLEOTIDE SEQUENCE [LARGE SCALE GENOMIC DNA]</scope>
    <source>
        <strain evidence="3 4">IBC0246</strain>
    </source>
</reference>
<accession>A0A0J0XH52</accession>
<dbReference type="STRING" id="879819.A0A0J0XH52"/>
<gene>
    <name evidence="3" type="ORF">CC85DRAFT_151354</name>
</gene>
<sequence>MSRAVGPSYVWRRRLAKNPHCPPHLLASSPPLSSAPSPTRSPVAHSSLSTTLPHGLTPSRLYFGLKHPRVFSWGTHAKHLLEQDHAAESLFSQSVDVVCPVDVTTRFVSHPPLIALADVDTRLVATDAAGGLWEWDRARGMPGRPTRVWLTTPVAEVASGKGAYLVRDVDGGVWAFERQNVGRRRIAVPPATQIAFGDGVYAAMAALCGSDIWVWHENRVPIGVLDQERDDRIPSRMRRPPPRSAWLGWSRDGTVPRTNRALFEEQWAERGGEPSTSPASKRLASASSSTSEDSNSNCSEQGERVVRIACGWSDVLALKANGEVWLCDSLSTSWVFLPHFSRPDNYDIAMSFSRLAVFAASDPWPLFGTDFGGRGTNPHPPLALWQGAPPPARVVRIHVAGDHCVALGKDGKVYSWGEHLLARPMGFSEGCAERVWFSEPEKEEPFVIDVCGSAALALGDGCPRRRRRKGRETQAKEAVSAPPRRGLRARLLQMLW</sequence>
<evidence type="ECO:0000313" key="3">
    <source>
        <dbReference type="EMBL" id="KLT40421.1"/>
    </source>
</evidence>
<feature type="compositionally biased region" description="Low complexity" evidence="2">
    <location>
        <begin position="277"/>
        <end position="299"/>
    </location>
</feature>
<dbReference type="GeneID" id="28980193"/>
<evidence type="ECO:0000256" key="2">
    <source>
        <dbReference type="SAM" id="MobiDB-lite"/>
    </source>
</evidence>
<keyword evidence="4" id="KW-1185">Reference proteome</keyword>
<organism evidence="3 4">
    <name type="scientific">Cutaneotrichosporon oleaginosum</name>
    <dbReference type="NCBI Taxonomy" id="879819"/>
    <lineage>
        <taxon>Eukaryota</taxon>
        <taxon>Fungi</taxon>
        <taxon>Dikarya</taxon>
        <taxon>Basidiomycota</taxon>
        <taxon>Agaricomycotina</taxon>
        <taxon>Tremellomycetes</taxon>
        <taxon>Trichosporonales</taxon>
        <taxon>Trichosporonaceae</taxon>
        <taxon>Cutaneotrichosporon</taxon>
    </lineage>
</organism>
<dbReference type="AlphaFoldDB" id="A0A0J0XH52"/>
<dbReference type="SUPFAM" id="SSF50985">
    <property type="entry name" value="RCC1/BLIP-II"/>
    <property type="match status" value="1"/>
</dbReference>
<evidence type="ECO:0008006" key="5">
    <source>
        <dbReference type="Google" id="ProtNLM"/>
    </source>
</evidence>
<name>A0A0J0XH52_9TREE</name>
<feature type="region of interest" description="Disordered" evidence="2">
    <location>
        <begin position="22"/>
        <end position="51"/>
    </location>
</feature>
<protein>
    <recommendedName>
        <fullName evidence="5">RCC1/BLIP-II protein</fullName>
    </recommendedName>
</protein>
<dbReference type="OrthoDB" id="70707at2759"/>
<keyword evidence="1" id="KW-0677">Repeat</keyword>
<dbReference type="Proteomes" id="UP000053611">
    <property type="component" value="Unassembled WGS sequence"/>
</dbReference>
<dbReference type="InterPro" id="IPR009091">
    <property type="entry name" value="RCC1/BLIP-II"/>
</dbReference>
<evidence type="ECO:0000313" key="4">
    <source>
        <dbReference type="Proteomes" id="UP000053611"/>
    </source>
</evidence>
<dbReference type="InterPro" id="IPR051709">
    <property type="entry name" value="Ub-ligase/GTPase-reg"/>
</dbReference>
<feature type="region of interest" description="Disordered" evidence="2">
    <location>
        <begin position="463"/>
        <end position="483"/>
    </location>
</feature>
<dbReference type="Gene3D" id="2.130.10.30">
    <property type="entry name" value="Regulator of chromosome condensation 1/beta-lactamase-inhibitor protein II"/>
    <property type="match status" value="2"/>
</dbReference>
<proteinExistence type="predicted"/>
<evidence type="ECO:0000256" key="1">
    <source>
        <dbReference type="ARBA" id="ARBA00022737"/>
    </source>
</evidence>
<feature type="region of interest" description="Disordered" evidence="2">
    <location>
        <begin position="267"/>
        <end position="300"/>
    </location>
</feature>
<feature type="compositionally biased region" description="Low complexity" evidence="2">
    <location>
        <begin position="23"/>
        <end position="38"/>
    </location>
</feature>
<dbReference type="PANTHER" id="PTHR45622:SF60">
    <property type="entry name" value="UBIQUITIN-PROTEIN LIGASE E3A"/>
    <property type="match status" value="1"/>
</dbReference>